<protein>
    <submittedName>
        <fullName evidence="14">Uncharacterized protein</fullName>
    </submittedName>
</protein>
<dbReference type="PRINTS" id="PR01078">
    <property type="entry name" value="AMINACHANNEL"/>
</dbReference>
<evidence type="ECO:0000256" key="9">
    <source>
        <dbReference type="ARBA" id="ARBA00023136"/>
    </source>
</evidence>
<evidence type="ECO:0000256" key="11">
    <source>
        <dbReference type="ARBA" id="ARBA00023303"/>
    </source>
</evidence>
<keyword evidence="3 12" id="KW-0813">Transport</keyword>
<dbReference type="InterPro" id="IPR020903">
    <property type="entry name" value="ENaC_CS"/>
</dbReference>
<keyword evidence="11 12" id="KW-0407">Ion channel</keyword>
<organism evidence="14 15">
    <name type="scientific">Glossina morsitans morsitans</name>
    <name type="common">Savannah tsetse fly</name>
    <dbReference type="NCBI Taxonomy" id="37546"/>
    <lineage>
        <taxon>Eukaryota</taxon>
        <taxon>Metazoa</taxon>
        <taxon>Ecdysozoa</taxon>
        <taxon>Arthropoda</taxon>
        <taxon>Hexapoda</taxon>
        <taxon>Insecta</taxon>
        <taxon>Pterygota</taxon>
        <taxon>Neoptera</taxon>
        <taxon>Endopterygota</taxon>
        <taxon>Diptera</taxon>
        <taxon>Brachycera</taxon>
        <taxon>Muscomorpha</taxon>
        <taxon>Hippoboscoidea</taxon>
        <taxon>Glossinidae</taxon>
        <taxon>Glossina</taxon>
    </lineage>
</organism>
<evidence type="ECO:0000313" key="14">
    <source>
        <dbReference type="EnsemblMetazoa" id="GMOY005504-PA"/>
    </source>
</evidence>
<dbReference type="AlphaFoldDB" id="A0A1B0FNM8"/>
<evidence type="ECO:0000256" key="2">
    <source>
        <dbReference type="ARBA" id="ARBA00007193"/>
    </source>
</evidence>
<evidence type="ECO:0000256" key="5">
    <source>
        <dbReference type="ARBA" id="ARBA00022692"/>
    </source>
</evidence>
<feature type="transmembrane region" description="Helical" evidence="13">
    <location>
        <begin position="41"/>
        <end position="62"/>
    </location>
</feature>
<dbReference type="Proteomes" id="UP000092444">
    <property type="component" value="Unassembled WGS sequence"/>
</dbReference>
<keyword evidence="7" id="KW-0915">Sodium</keyword>
<evidence type="ECO:0000256" key="7">
    <source>
        <dbReference type="ARBA" id="ARBA00023053"/>
    </source>
</evidence>
<dbReference type="Pfam" id="PF00858">
    <property type="entry name" value="ASC"/>
    <property type="match status" value="1"/>
</dbReference>
<dbReference type="VEuPathDB" id="VectorBase:GMOY005504"/>
<keyword evidence="8 12" id="KW-0406">Ion transport</keyword>
<dbReference type="Gene3D" id="2.60.470.10">
    <property type="entry name" value="Acid-sensing ion channels like domains"/>
    <property type="match status" value="1"/>
</dbReference>
<dbReference type="Gene3D" id="1.10.287.770">
    <property type="entry name" value="YojJ-like"/>
    <property type="match status" value="1"/>
</dbReference>
<accession>A0A1B0FNM8</accession>
<dbReference type="EnsemblMetazoa" id="GMOY005504-RA">
    <property type="protein sequence ID" value="GMOY005504-PA"/>
    <property type="gene ID" value="GMOY005504"/>
</dbReference>
<dbReference type="GO" id="GO:0005886">
    <property type="term" value="C:plasma membrane"/>
    <property type="evidence" value="ECO:0007669"/>
    <property type="project" value="TreeGrafter"/>
</dbReference>
<evidence type="ECO:0000256" key="1">
    <source>
        <dbReference type="ARBA" id="ARBA00004141"/>
    </source>
</evidence>
<name>A0A1B0FNM8_GLOMM</name>
<comment type="subcellular location">
    <subcellularLocation>
        <location evidence="1">Membrane</location>
        <topology evidence="1">Multi-pass membrane protein</topology>
    </subcellularLocation>
</comment>
<feature type="transmembrane region" description="Helical" evidence="13">
    <location>
        <begin position="455"/>
        <end position="476"/>
    </location>
</feature>
<evidence type="ECO:0000256" key="4">
    <source>
        <dbReference type="ARBA" id="ARBA00022461"/>
    </source>
</evidence>
<keyword evidence="10 12" id="KW-0739">Sodium transport</keyword>
<keyword evidence="15" id="KW-1185">Reference proteome</keyword>
<sequence>MRGSRWSKQNFHKNVKCYLENTTLHGLKYLAEDKITVTERVFFALSFVLVVTLSSFFISNIYGKWSASPIIVTLSAKQTTDTDIPFPAITLCNLNQARKSKVQSIGNLCNQVSNELDVTYVGTWKNFKAILTKVAQPCNEMLLYCSFGSRIENCSRIFRTILTDDGLCCTFNALDPKYLFVNYSEDNILRSYDDDEYTAIDWTPDKGYGKNLPVKFSPRTSGGIGKNMGLTVILNASSDEYYCSKTNSAGFKFLVHNPANLPKISNYGVLLAAGREAFIPIYPIYEDAGPKIHSHKQAVRRCLFSEEGNLTYYRSYSRENCRYECEAHLVQQMCSCVLYYLPHSDPTIRICGPNDNVCTSRLLMKIESSNDSLACDDCLPGCFELSYRTGLSTSPMIAGTFGNSNGGYPEGIFNSTTGIRDVSIVHFFYTTNTFRSTTKSEIIGLTEFLSNTGGILSLFMGFSIFSVVEIFYYATLRPYCATRTNKKNRIVSQQDIKARYRIYLTSQLLFTTYTTR</sequence>
<proteinExistence type="inferred from homology"/>
<evidence type="ECO:0000256" key="12">
    <source>
        <dbReference type="RuleBase" id="RU000679"/>
    </source>
</evidence>
<comment type="similarity">
    <text evidence="2 12">Belongs to the amiloride-sensitive sodium channel (TC 1.A.6) family.</text>
</comment>
<dbReference type="PANTHER" id="PTHR11690:SF243">
    <property type="entry name" value="PICKPOCKET 12-RELATED"/>
    <property type="match status" value="1"/>
</dbReference>
<evidence type="ECO:0000313" key="15">
    <source>
        <dbReference type="Proteomes" id="UP000092444"/>
    </source>
</evidence>
<keyword evidence="4 12" id="KW-0894">Sodium channel</keyword>
<dbReference type="EMBL" id="CCAG010007674">
    <property type="status" value="NOT_ANNOTATED_CDS"/>
    <property type="molecule type" value="Genomic_DNA"/>
</dbReference>
<reference evidence="14" key="1">
    <citation type="submission" date="2020-05" db="UniProtKB">
        <authorList>
            <consortium name="EnsemblMetazoa"/>
        </authorList>
    </citation>
    <scope>IDENTIFICATION</scope>
    <source>
        <strain evidence="14">Yale</strain>
    </source>
</reference>
<dbReference type="PhylomeDB" id="A0A1B0FNM8"/>
<dbReference type="GO" id="GO:0015280">
    <property type="term" value="F:ligand-gated sodium channel activity"/>
    <property type="evidence" value="ECO:0007669"/>
    <property type="project" value="TreeGrafter"/>
</dbReference>
<dbReference type="STRING" id="37546.A0A1B0FNM8"/>
<keyword evidence="6 13" id="KW-1133">Transmembrane helix</keyword>
<evidence type="ECO:0000256" key="6">
    <source>
        <dbReference type="ARBA" id="ARBA00022989"/>
    </source>
</evidence>
<keyword evidence="9 13" id="KW-0472">Membrane</keyword>
<evidence type="ECO:0000256" key="10">
    <source>
        <dbReference type="ARBA" id="ARBA00023201"/>
    </source>
</evidence>
<keyword evidence="5 12" id="KW-0812">Transmembrane</keyword>
<evidence type="ECO:0000256" key="8">
    <source>
        <dbReference type="ARBA" id="ARBA00023065"/>
    </source>
</evidence>
<dbReference type="PROSITE" id="PS01206">
    <property type="entry name" value="ASC"/>
    <property type="match status" value="1"/>
</dbReference>
<dbReference type="InterPro" id="IPR001873">
    <property type="entry name" value="ENaC"/>
</dbReference>
<evidence type="ECO:0000256" key="3">
    <source>
        <dbReference type="ARBA" id="ARBA00022448"/>
    </source>
</evidence>
<evidence type="ECO:0000256" key="13">
    <source>
        <dbReference type="SAM" id="Phobius"/>
    </source>
</evidence>
<dbReference type="PANTHER" id="PTHR11690">
    <property type="entry name" value="AMILORIDE-SENSITIVE SODIUM CHANNEL-RELATED"/>
    <property type="match status" value="1"/>
</dbReference>